<dbReference type="Gene3D" id="3.90.180.10">
    <property type="entry name" value="Medium-chain alcohol dehydrogenases, catalytic domain"/>
    <property type="match status" value="1"/>
</dbReference>
<comment type="cofactor">
    <cofactor evidence="1">
        <name>Zn(2+)</name>
        <dbReference type="ChEBI" id="CHEBI:29105"/>
    </cofactor>
</comment>
<dbReference type="SUPFAM" id="SSF50129">
    <property type="entry name" value="GroES-like"/>
    <property type="match status" value="1"/>
</dbReference>
<gene>
    <name evidence="6" type="ordered locus">FsymDg_2369</name>
</gene>
<protein>
    <submittedName>
        <fullName evidence="6">Alcohol dehydrogenase zinc-binding domain protein</fullName>
    </submittedName>
</protein>
<dbReference type="eggNOG" id="COG1063">
    <property type="taxonomic scope" value="Bacteria"/>
</dbReference>
<dbReference type="InterPro" id="IPR013154">
    <property type="entry name" value="ADH-like_N"/>
</dbReference>
<feature type="domain" description="Alcohol dehydrogenase-like N-terminal" evidence="5">
    <location>
        <begin position="50"/>
        <end position="181"/>
    </location>
</feature>
<dbReference type="Gene3D" id="3.40.50.720">
    <property type="entry name" value="NAD(P)-binding Rossmann-like Domain"/>
    <property type="match status" value="1"/>
</dbReference>
<dbReference type="PANTHER" id="PTHR43401">
    <property type="entry name" value="L-THREONINE 3-DEHYDROGENASE"/>
    <property type="match status" value="1"/>
</dbReference>
<feature type="region of interest" description="Disordered" evidence="3">
    <location>
        <begin position="358"/>
        <end position="380"/>
    </location>
</feature>
<evidence type="ECO:0000313" key="6">
    <source>
        <dbReference type="EMBL" id="AEH09754.1"/>
    </source>
</evidence>
<keyword evidence="2" id="KW-0560">Oxidoreductase</keyword>
<name>F8B0J9_9ACTN</name>
<dbReference type="SUPFAM" id="SSF51735">
    <property type="entry name" value="NAD(P)-binding Rossmann-fold domains"/>
    <property type="match status" value="1"/>
</dbReference>
<dbReference type="PANTHER" id="PTHR43401:SF2">
    <property type="entry name" value="L-THREONINE 3-DEHYDROGENASE"/>
    <property type="match status" value="1"/>
</dbReference>
<proteinExistence type="predicted"/>
<evidence type="ECO:0000256" key="2">
    <source>
        <dbReference type="ARBA" id="ARBA00023002"/>
    </source>
</evidence>
<dbReference type="Pfam" id="PF08240">
    <property type="entry name" value="ADH_N"/>
    <property type="match status" value="1"/>
</dbReference>
<dbReference type="RefSeq" id="WP_013873681.1">
    <property type="nucleotide sequence ID" value="NC_015656.1"/>
</dbReference>
<dbReference type="InterPro" id="IPR036291">
    <property type="entry name" value="NAD(P)-bd_dom_sf"/>
</dbReference>
<accession>F8B0J9</accession>
<sequence>MSRALELYRSLPRYLTTRTVSGRLPSLAGAAATTTAPLRLRDRPTPSRPGPDWVTIRPRLSGICGSDLATVTGRSSFYFASLVSMPFVPGHEIVADTQTDVTLSNGTELSAGSRVVVDPVLGCAARGLPACTGCAGGHTSRCDRVTSGHVSPGLQTGFCADTGGGWSGALVAHRSQLYPVPADLPDERAVLVEPLACAVHTALRAAPADGDRVLVIGAGAVGLFTLLALRAYTRAGTVTVVAKHRRQVELARLFGADEVLPPASAVGGVRRGTRALRLDPEVGPPYLLGGVDVAIDCAGSASSLSTALRTTRAGGRVVLSGVPTGSVDLTPLWFRELELVGAYASSAGTAAHPAVRLDAHSDDRPDNQVNGHAGGRPRERSDFDRALELAASAPLDGILSATYPLDRWRDALDHALSAGRLGAVKVAFDLMTP</sequence>
<dbReference type="KEGG" id="fsy:FsymDg_2369"/>
<feature type="domain" description="Alcohol dehydrogenase-like C-terminal" evidence="4">
    <location>
        <begin position="220"/>
        <end position="346"/>
    </location>
</feature>
<reference evidence="6 7" key="1">
    <citation type="submission" date="2011-05" db="EMBL/GenBank/DDBJ databases">
        <title>Complete sequence of chromosome of Frankia symbiont of Datisca glomerata.</title>
        <authorList>
            <consortium name="US DOE Joint Genome Institute"/>
            <person name="Lucas S."/>
            <person name="Han J."/>
            <person name="Lapidus A."/>
            <person name="Cheng J.-F."/>
            <person name="Goodwin L."/>
            <person name="Pitluck S."/>
            <person name="Peters L."/>
            <person name="Mikhailova N."/>
            <person name="Chertkov O."/>
            <person name="Teshima H."/>
            <person name="Han C."/>
            <person name="Tapia R."/>
            <person name="Land M."/>
            <person name="Hauser L."/>
            <person name="Kyrpides N."/>
            <person name="Ivanova N."/>
            <person name="Pagani I."/>
            <person name="Berry A."/>
            <person name="Pawlowski K."/>
            <person name="Persson T."/>
            <person name="Vanden Heuvel B."/>
            <person name="Benson D."/>
            <person name="Woyke T."/>
        </authorList>
    </citation>
    <scope>NUCLEOTIDE SEQUENCE [LARGE SCALE GENOMIC DNA]</scope>
    <source>
        <strain evidence="7">4085684</strain>
    </source>
</reference>
<keyword evidence="7" id="KW-1185">Reference proteome</keyword>
<organism evidence="6 7">
    <name type="scientific">Candidatus Protofrankia datiscae</name>
    <dbReference type="NCBI Taxonomy" id="2716812"/>
    <lineage>
        <taxon>Bacteria</taxon>
        <taxon>Bacillati</taxon>
        <taxon>Actinomycetota</taxon>
        <taxon>Actinomycetes</taxon>
        <taxon>Frankiales</taxon>
        <taxon>Frankiaceae</taxon>
        <taxon>Protofrankia</taxon>
    </lineage>
</organism>
<dbReference type="AlphaFoldDB" id="F8B0J9"/>
<evidence type="ECO:0000256" key="1">
    <source>
        <dbReference type="ARBA" id="ARBA00001947"/>
    </source>
</evidence>
<evidence type="ECO:0000259" key="5">
    <source>
        <dbReference type="Pfam" id="PF08240"/>
    </source>
</evidence>
<evidence type="ECO:0000313" key="7">
    <source>
        <dbReference type="Proteomes" id="UP000001549"/>
    </source>
</evidence>
<dbReference type="GO" id="GO:0016491">
    <property type="term" value="F:oxidoreductase activity"/>
    <property type="evidence" value="ECO:0007669"/>
    <property type="project" value="UniProtKB-KW"/>
</dbReference>
<dbReference type="Pfam" id="PF00107">
    <property type="entry name" value="ADH_zinc_N"/>
    <property type="match status" value="1"/>
</dbReference>
<evidence type="ECO:0000256" key="3">
    <source>
        <dbReference type="SAM" id="MobiDB-lite"/>
    </source>
</evidence>
<evidence type="ECO:0000259" key="4">
    <source>
        <dbReference type="Pfam" id="PF00107"/>
    </source>
</evidence>
<dbReference type="InterPro" id="IPR013149">
    <property type="entry name" value="ADH-like_C"/>
</dbReference>
<dbReference type="HOGENOM" id="CLU_026673_11_0_11"/>
<dbReference type="InterPro" id="IPR050129">
    <property type="entry name" value="Zn_alcohol_dh"/>
</dbReference>
<dbReference type="STRING" id="656024.FsymDg_2369"/>
<dbReference type="EMBL" id="CP002801">
    <property type="protein sequence ID" value="AEH09754.1"/>
    <property type="molecule type" value="Genomic_DNA"/>
</dbReference>
<dbReference type="Proteomes" id="UP000001549">
    <property type="component" value="Chromosome"/>
</dbReference>
<dbReference type="InterPro" id="IPR011032">
    <property type="entry name" value="GroES-like_sf"/>
</dbReference>